<dbReference type="SUPFAM" id="SSF48208">
    <property type="entry name" value="Six-hairpin glycosidases"/>
    <property type="match status" value="1"/>
</dbReference>
<dbReference type="Pfam" id="PF10633">
    <property type="entry name" value="NPCBM_assoc"/>
    <property type="match status" value="1"/>
</dbReference>
<protein>
    <recommendedName>
        <fullName evidence="7">F5/8 type C domain-containing protein</fullName>
    </recommendedName>
</protein>
<dbReference type="AlphaFoldDB" id="A0A7W7Q012"/>
<dbReference type="Gene3D" id="2.60.40.10">
    <property type="entry name" value="Immunoglobulins"/>
    <property type="match status" value="1"/>
</dbReference>
<evidence type="ECO:0000313" key="6">
    <source>
        <dbReference type="Proteomes" id="UP000520767"/>
    </source>
</evidence>
<name>A0A7W7Q012_9PSEU</name>
<accession>A0A7W7Q012</accession>
<feature type="chain" id="PRO_5038842965" description="F5/8 type C domain-containing protein" evidence="1">
    <location>
        <begin position="20"/>
        <end position="964"/>
    </location>
</feature>
<reference evidence="5 6" key="1">
    <citation type="submission" date="2020-08" db="EMBL/GenBank/DDBJ databases">
        <title>Genomic Encyclopedia of Type Strains, Phase III (KMG-III): the genomes of soil and plant-associated and newly described type strains.</title>
        <authorList>
            <person name="Whitman W."/>
        </authorList>
    </citation>
    <scope>NUCLEOTIDE SEQUENCE [LARGE SCALE GENOMIC DNA]</scope>
    <source>
        <strain evidence="5 6">CECT 8960</strain>
    </source>
</reference>
<feature type="domain" description="Glycoside hydrolase family 65 C-terminal" evidence="2">
    <location>
        <begin position="460"/>
        <end position="514"/>
    </location>
</feature>
<comment type="caution">
    <text evidence="5">The sequence shown here is derived from an EMBL/GenBank/DDBJ whole genome shotgun (WGS) entry which is preliminary data.</text>
</comment>
<evidence type="ECO:0008006" key="7">
    <source>
        <dbReference type="Google" id="ProtNLM"/>
    </source>
</evidence>
<dbReference type="InterPro" id="IPR054491">
    <property type="entry name" value="MGH1-like_GH"/>
</dbReference>
<evidence type="ECO:0000313" key="5">
    <source>
        <dbReference type="EMBL" id="MBB4904477.1"/>
    </source>
</evidence>
<sequence length="964" mass="105793">MRRAAVVLAAVLVTTLVPAVVPTTAGAAPYPPVGRGTSFLDHRALLGDLAEPEWYEANIPFLDVPDQQLRDVYYYRWSTYKRHLRYTDRANGHVITEFHNPPGYSAPLGGIVAAAGHHIAEGRWLRDRRPVDDYLRYWLQGPGASEKPKEDYVNEDTDDWAHQYAFWAASAAYQRYLVTGDRASVVALLPDLVRQYDKWAPQFNPRLGLYWSVPVWDAMEYTASAYETDPADPYHGGHGYRPTLNAYQYGDAKAIAAVARLAGEQALARRFDTRAAALSDAAHEHLWDGDFFHHKARADLDPSESLVADREQMGYVPWMFGMDRPSDDVAWSTLTDPQGFAAPYGPTTVERRSDWFMHDALTGCCRWNGPSWPFSTSQTLTGLANLLNTRSQPYVSRDDYYSLLRGYALTQYKNGVPYVAEAHHPDEDRWIYDGRGHSEHYNHSTFTDLVINGLVGVRPGDPLVVNPLVPSTWDHFALENVPYRGRNVTVLWDRDGSRYGQGAGLRVYVDGRVVASRSGLGRLSVPVATVPVSRPAEVNDASNPAGTGYPRPFASYTNAIDDTWDVLDGRIYYDDIPHSRWTNYNSPNASDHLGVDFGVPTPVRDVRMYLYDDGGGVRTPASYELEYWTGTEWRVVPDQHRSPPAGNALNRVTFPPVTTSRVRVLFENPPGAKVGVTELGVWSPVAPSTPLALDGSTTTFTNDSGRAVKDVRVSLAVPPGWRATPRTPATAKVLRPGARLVTRWTVTPPDGLPPGDYPVRAFTATTSSEYGVARIPFDPADYPVVDLASLTDFTAHQPFAGEAVPSLTSADGLTATGSSPYFALVSSPVAPSSRDTVSLLTVGAFTNTGAAEDSVFVGWVMDKDNYVTAWYNNTRGASGLNVRVHGQFLETPGDAAVTLRPGDQFALLHHDDTITSYARVDGSWLPLRSASIGGALTQDHHYGLGVRASSGTLEVTNLTGLGAA</sequence>
<evidence type="ECO:0000259" key="2">
    <source>
        <dbReference type="Pfam" id="PF03633"/>
    </source>
</evidence>
<dbReference type="InterPro" id="IPR018905">
    <property type="entry name" value="A-galactase_NEW3"/>
</dbReference>
<organism evidence="5 6">
    <name type="scientific">Actinophytocola algeriensis</name>
    <dbReference type="NCBI Taxonomy" id="1768010"/>
    <lineage>
        <taxon>Bacteria</taxon>
        <taxon>Bacillati</taxon>
        <taxon>Actinomycetota</taxon>
        <taxon>Actinomycetes</taxon>
        <taxon>Pseudonocardiales</taxon>
        <taxon>Pseudonocardiaceae</taxon>
    </lineage>
</organism>
<dbReference type="Gene3D" id="1.50.10.10">
    <property type="match status" value="1"/>
</dbReference>
<dbReference type="EMBL" id="JACHJQ010000001">
    <property type="protein sequence ID" value="MBB4904477.1"/>
    <property type="molecule type" value="Genomic_DNA"/>
</dbReference>
<dbReference type="InterPro" id="IPR008928">
    <property type="entry name" value="6-hairpin_glycosidase_sf"/>
</dbReference>
<dbReference type="RefSeq" id="WP_184808726.1">
    <property type="nucleotide sequence ID" value="NZ_JACHJQ010000001.1"/>
</dbReference>
<evidence type="ECO:0000259" key="4">
    <source>
        <dbReference type="Pfam" id="PF22422"/>
    </source>
</evidence>
<dbReference type="InterPro" id="IPR005194">
    <property type="entry name" value="Glyco_hydro_65_C"/>
</dbReference>
<evidence type="ECO:0000256" key="1">
    <source>
        <dbReference type="SAM" id="SignalP"/>
    </source>
</evidence>
<gene>
    <name evidence="5" type="ORF">FHR82_000687</name>
</gene>
<dbReference type="Pfam" id="PF03633">
    <property type="entry name" value="Glyco_hydro_65C"/>
    <property type="match status" value="1"/>
</dbReference>
<dbReference type="InterPro" id="IPR008979">
    <property type="entry name" value="Galactose-bd-like_sf"/>
</dbReference>
<dbReference type="InterPro" id="IPR013783">
    <property type="entry name" value="Ig-like_fold"/>
</dbReference>
<dbReference type="InterPro" id="IPR012341">
    <property type="entry name" value="6hp_glycosidase-like_sf"/>
</dbReference>
<feature type="domain" description="Mannosylglycerate hydrolase MGH1-like glycoside hydrolase" evidence="4">
    <location>
        <begin position="111"/>
        <end position="444"/>
    </location>
</feature>
<dbReference type="Pfam" id="PF22633">
    <property type="entry name" value="F5_F8_type_C_2"/>
    <property type="match status" value="1"/>
</dbReference>
<dbReference type="Proteomes" id="UP000520767">
    <property type="component" value="Unassembled WGS sequence"/>
</dbReference>
<keyword evidence="6" id="KW-1185">Reference proteome</keyword>
<dbReference type="SUPFAM" id="SSF49785">
    <property type="entry name" value="Galactose-binding domain-like"/>
    <property type="match status" value="1"/>
</dbReference>
<evidence type="ECO:0000259" key="3">
    <source>
        <dbReference type="Pfam" id="PF10633"/>
    </source>
</evidence>
<dbReference type="Pfam" id="PF22422">
    <property type="entry name" value="MGH1-like_GH"/>
    <property type="match status" value="1"/>
</dbReference>
<feature type="domain" description="Alpha-galactosidase NEW3" evidence="3">
    <location>
        <begin position="697"/>
        <end position="761"/>
    </location>
</feature>
<feature type="signal peptide" evidence="1">
    <location>
        <begin position="1"/>
        <end position="19"/>
    </location>
</feature>
<keyword evidence="1" id="KW-0732">Signal</keyword>
<proteinExistence type="predicted"/>
<dbReference type="Gene3D" id="2.60.120.260">
    <property type="entry name" value="Galactose-binding domain-like"/>
    <property type="match status" value="1"/>
</dbReference>
<dbReference type="GO" id="GO:0005975">
    <property type="term" value="P:carbohydrate metabolic process"/>
    <property type="evidence" value="ECO:0007669"/>
    <property type="project" value="InterPro"/>
</dbReference>